<dbReference type="InterPro" id="IPR036271">
    <property type="entry name" value="Tet_transcr_reg_TetR-rel_C_sf"/>
</dbReference>
<name>A0AAU7Q4N4_9GAMM</name>
<evidence type="ECO:0000313" key="4">
    <source>
        <dbReference type="EMBL" id="XBS67998.1"/>
    </source>
</evidence>
<evidence type="ECO:0000256" key="1">
    <source>
        <dbReference type="ARBA" id="ARBA00023015"/>
    </source>
</evidence>
<evidence type="ECO:0000259" key="3">
    <source>
        <dbReference type="Pfam" id="PF16925"/>
    </source>
</evidence>
<dbReference type="EMBL" id="CP157947">
    <property type="protein sequence ID" value="XBS67998.1"/>
    <property type="molecule type" value="Genomic_DNA"/>
</dbReference>
<organism evidence="4">
    <name type="scientific">Acerihabitans sp. KWT182</name>
    <dbReference type="NCBI Taxonomy" id="3157919"/>
    <lineage>
        <taxon>Bacteria</taxon>
        <taxon>Pseudomonadati</taxon>
        <taxon>Pseudomonadota</taxon>
        <taxon>Gammaproteobacteria</taxon>
        <taxon>Enterobacterales</taxon>
        <taxon>Pectobacteriaceae</taxon>
        <taxon>Acerihabitans</taxon>
    </lineage>
</organism>
<keyword evidence="2" id="KW-0804">Transcription</keyword>
<dbReference type="InterPro" id="IPR011075">
    <property type="entry name" value="TetR_C"/>
</dbReference>
<protein>
    <submittedName>
        <fullName evidence="4">TetR family transcriptional regulator C-terminal domain-containing protein</fullName>
    </submittedName>
</protein>
<accession>A0AAU7Q4N4</accession>
<keyword evidence="1" id="KW-0805">Transcription regulation</keyword>
<proteinExistence type="predicted"/>
<dbReference type="SUPFAM" id="SSF48498">
    <property type="entry name" value="Tetracyclin repressor-like, C-terminal domain"/>
    <property type="match status" value="1"/>
</dbReference>
<dbReference type="Pfam" id="PF16925">
    <property type="entry name" value="TetR_C_13"/>
    <property type="match status" value="1"/>
</dbReference>
<gene>
    <name evidence="4" type="ORF">ABK905_13930</name>
</gene>
<dbReference type="AlphaFoldDB" id="A0AAU7Q4N4"/>
<dbReference type="Gene3D" id="1.10.357.10">
    <property type="entry name" value="Tetracycline Repressor, domain 2"/>
    <property type="match status" value="1"/>
</dbReference>
<reference evidence="4" key="1">
    <citation type="submission" date="2024-06" db="EMBL/GenBank/DDBJ databases">
        <authorList>
            <person name="Coelho C."/>
            <person name="Bento M."/>
            <person name="Garcia E."/>
            <person name="Camelo A."/>
            <person name="Brandao I."/>
            <person name="Espirito Santo C."/>
            <person name="Trovao J."/>
            <person name="Verissimo A."/>
            <person name="Costa J."/>
            <person name="Tiago I."/>
        </authorList>
    </citation>
    <scope>NUCLEOTIDE SEQUENCE</scope>
    <source>
        <strain evidence="4">KWT182</strain>
    </source>
</reference>
<feature type="domain" description="Tetracyclin repressor-like C-terminal" evidence="3">
    <location>
        <begin position="6"/>
        <end position="68"/>
    </location>
</feature>
<sequence>MAAHYAEFGYEKGCLIANLAAEMSDNTPLLRQAIGQSLERWTSQVASTLHEGQLDGSIVPTLDAENGAVSYQQLGGGGGAYENRPLPPAAGGFLRRGVPAVAHSSRRAIISFQPYAAILYLCPAPSRADVVGPSTPLPIK</sequence>
<evidence type="ECO:0000256" key="2">
    <source>
        <dbReference type="ARBA" id="ARBA00023163"/>
    </source>
</evidence>